<dbReference type="AlphaFoldDB" id="A0A177BEU0"/>
<sequence length="25" mass="2833">MDSELLSNYIALDGPNKEAYLALEY</sequence>
<reference evidence="1 2" key="1">
    <citation type="submission" date="2016-04" db="EMBL/GenBank/DDBJ databases">
        <title>The genome of Intoshia linei affirms orthonectids as highly simplified spiralians.</title>
        <authorList>
            <person name="Mikhailov K.V."/>
            <person name="Slusarev G.S."/>
            <person name="Nikitin M.A."/>
            <person name="Logacheva M.D."/>
            <person name="Penin A."/>
            <person name="Aleoshin V."/>
            <person name="Panchin Y.V."/>
        </authorList>
    </citation>
    <scope>NUCLEOTIDE SEQUENCE [LARGE SCALE GENOMIC DNA]</scope>
    <source>
        <strain evidence="1">Intl2013</strain>
        <tissue evidence="1">Whole animal</tissue>
    </source>
</reference>
<organism evidence="1 2">
    <name type="scientific">Intoshia linei</name>
    <dbReference type="NCBI Taxonomy" id="1819745"/>
    <lineage>
        <taxon>Eukaryota</taxon>
        <taxon>Metazoa</taxon>
        <taxon>Spiralia</taxon>
        <taxon>Lophotrochozoa</taxon>
        <taxon>Mesozoa</taxon>
        <taxon>Orthonectida</taxon>
        <taxon>Rhopaluridae</taxon>
        <taxon>Intoshia</taxon>
    </lineage>
</organism>
<accession>A0A177BEU0</accession>
<evidence type="ECO:0000313" key="1">
    <source>
        <dbReference type="EMBL" id="OAF72213.1"/>
    </source>
</evidence>
<protein>
    <submittedName>
        <fullName evidence="1">Uncharacterized protein</fullName>
    </submittedName>
</protein>
<dbReference type="Proteomes" id="UP000078046">
    <property type="component" value="Unassembled WGS sequence"/>
</dbReference>
<gene>
    <name evidence="1" type="ORF">A3Q56_00029</name>
</gene>
<dbReference type="EMBL" id="LWCA01000001">
    <property type="protein sequence ID" value="OAF72213.1"/>
    <property type="molecule type" value="Genomic_DNA"/>
</dbReference>
<comment type="caution">
    <text evidence="1">The sequence shown here is derived from an EMBL/GenBank/DDBJ whole genome shotgun (WGS) entry which is preliminary data.</text>
</comment>
<keyword evidence="2" id="KW-1185">Reference proteome</keyword>
<proteinExistence type="predicted"/>
<name>A0A177BEU0_9BILA</name>
<evidence type="ECO:0000313" key="2">
    <source>
        <dbReference type="Proteomes" id="UP000078046"/>
    </source>
</evidence>